<dbReference type="FunFam" id="1.10.3810.10:FF:000001">
    <property type="entry name" value="Penicillin-binding protein 1A"/>
    <property type="match status" value="1"/>
</dbReference>
<feature type="compositionally biased region" description="Polar residues" evidence="14">
    <location>
        <begin position="400"/>
        <end position="412"/>
    </location>
</feature>
<evidence type="ECO:0000259" key="16">
    <source>
        <dbReference type="Pfam" id="PF00905"/>
    </source>
</evidence>
<comment type="catalytic activity">
    <reaction evidence="12">
        <text>Preferential cleavage: (Ac)2-L-Lys-D-Ala-|-D-Ala. Also transpeptidation of peptidyl-alanyl moieties that are N-acyl substituents of D-alanine.</text>
        <dbReference type="EC" id="3.4.16.4"/>
    </reaction>
</comment>
<evidence type="ECO:0000256" key="4">
    <source>
        <dbReference type="ARBA" id="ARBA00022670"/>
    </source>
</evidence>
<proteinExistence type="inferred from homology"/>
<dbReference type="InterPro" id="IPR050396">
    <property type="entry name" value="Glycosyltr_51/Transpeptidase"/>
</dbReference>
<evidence type="ECO:0000256" key="6">
    <source>
        <dbReference type="ARBA" id="ARBA00022679"/>
    </source>
</evidence>
<keyword evidence="19" id="KW-1185">Reference proteome</keyword>
<dbReference type="GO" id="GO:0008658">
    <property type="term" value="F:penicillin binding"/>
    <property type="evidence" value="ECO:0007669"/>
    <property type="project" value="InterPro"/>
</dbReference>
<dbReference type="Proteomes" id="UP000477750">
    <property type="component" value="Unassembled WGS sequence"/>
</dbReference>
<keyword evidence="15" id="KW-1133">Transmembrane helix</keyword>
<comment type="similarity">
    <text evidence="2">In the N-terminal section; belongs to the glycosyltransferase 51 family.</text>
</comment>
<feature type="domain" description="Penicillin-binding protein transpeptidase" evidence="16">
    <location>
        <begin position="378"/>
        <end position="678"/>
    </location>
</feature>
<evidence type="ECO:0000256" key="13">
    <source>
        <dbReference type="ARBA" id="ARBA00049902"/>
    </source>
</evidence>
<dbReference type="GO" id="GO:0009002">
    <property type="term" value="F:serine-type D-Ala-D-Ala carboxypeptidase activity"/>
    <property type="evidence" value="ECO:0007669"/>
    <property type="project" value="UniProtKB-EC"/>
</dbReference>
<keyword evidence="6" id="KW-0808">Transferase</keyword>
<dbReference type="GO" id="GO:0006508">
    <property type="term" value="P:proteolysis"/>
    <property type="evidence" value="ECO:0007669"/>
    <property type="project" value="UniProtKB-KW"/>
</dbReference>
<gene>
    <name evidence="18" type="ORF">GFD30_14985</name>
</gene>
<dbReference type="InterPro" id="IPR001460">
    <property type="entry name" value="PCN-bd_Tpept"/>
</dbReference>
<comment type="caution">
    <text evidence="18">The sequence shown here is derived from an EMBL/GenBank/DDBJ whole genome shotgun (WGS) entry which is preliminary data.</text>
</comment>
<keyword evidence="5" id="KW-0328">Glycosyltransferase</keyword>
<dbReference type="AlphaFoldDB" id="A0A6L5GBA4"/>
<evidence type="ECO:0000256" key="12">
    <source>
        <dbReference type="ARBA" id="ARBA00034000"/>
    </source>
</evidence>
<dbReference type="GO" id="GO:0009252">
    <property type="term" value="P:peptidoglycan biosynthetic process"/>
    <property type="evidence" value="ECO:0007669"/>
    <property type="project" value="UniProtKB-KW"/>
</dbReference>
<dbReference type="GO" id="GO:0071555">
    <property type="term" value="P:cell wall organization"/>
    <property type="evidence" value="ECO:0007669"/>
    <property type="project" value="UniProtKB-KW"/>
</dbReference>
<feature type="region of interest" description="Disordered" evidence="14">
    <location>
        <begin position="400"/>
        <end position="419"/>
    </location>
</feature>
<protein>
    <submittedName>
        <fullName evidence="18">Penicillin-binding protein</fullName>
    </submittedName>
</protein>
<accession>A0A6L5GBA4</accession>
<dbReference type="InterPro" id="IPR036950">
    <property type="entry name" value="PBP_transglycosylase"/>
</dbReference>
<sequence length="725" mass="79007">MRDRPRQHRVPGLSARGSDPEGPPAEGVYALLRTSVLAGLAIAALLFPLAAMAGLSAKAGFSAIDTLSVEVTETDPPLTSYVYAADGETLISLFYDEFRRHVSLDEVAPVMQQAMVAAEDSRFYQHNGVDYRGIVRAFVANNNSGGVQQGASTITMQYVRGALQLNAESIDEVIAATEQTATRKIREARLAMAVEEQLSKDEILERYLNQAYFGHNAYGIFAAAQVYFSKHPSDLNLQESATLAGLVQAPSAYDPIVSDQTDALARRNWVLDQMVEIDYLSRGDASEVRGLPIELNVSDPPNSCIGVEGTTSEYGFFCDYFRRWWREQDAFGETPADREKELRQGGYTVITTLDPDIQKLANDTVNKAKSQESKFAHGAVVMEPGTGRIKALGLNRTFSYDQSENGPHSNPSFDRKGNYPNTVNPVLGGGAEGGYQAGSTFKVFTLLAALDAGYPLDYDIHSPHRVATSFVSSTTACGGRWCPKNGNPQMAGNRDMWSGFGMSVNTYFAQLIDRVGADKTVEMAERMGLQWRSEGDAYYASEERRAGWGPFTLGVSDVQPIEMTNVFNTLAAEGEYCEPIPALRIIDPNGQELDAAAPRCHQELDEDVARAATDAGRCVTWTQRKGVDCGEWGTSRNVGEIAGRPVAGKSGTTDDDRTSWFLGYTPQMTIGAFMADPDYIFNSVGKSNTTASKETVGTILKGALEGEPVIPFEPPSRQIQFEGKE</sequence>
<keyword evidence="15" id="KW-0472">Membrane</keyword>
<evidence type="ECO:0000259" key="17">
    <source>
        <dbReference type="Pfam" id="PF00912"/>
    </source>
</evidence>
<dbReference type="RefSeq" id="WP_153026024.1">
    <property type="nucleotide sequence ID" value="NZ_WIAO01000018.1"/>
</dbReference>
<dbReference type="EMBL" id="WIAO01000018">
    <property type="protein sequence ID" value="MQM26866.1"/>
    <property type="molecule type" value="Genomic_DNA"/>
</dbReference>
<reference evidence="18 19" key="1">
    <citation type="submission" date="2019-10" db="EMBL/GenBank/DDBJ databases">
        <title>Glycomyces albidus sp. nov., a novel actinomycete isolated from rhizosphere soil of wheat (Triticum aestivum L.).</title>
        <authorList>
            <person name="Qian L."/>
        </authorList>
    </citation>
    <scope>NUCLEOTIDE SEQUENCE [LARGE SCALE GENOMIC DNA]</scope>
    <source>
        <strain evidence="18 19">NEAU-7082</strain>
    </source>
</reference>
<keyword evidence="15" id="KW-0812">Transmembrane</keyword>
<comment type="similarity">
    <text evidence="1">In the C-terminal section; belongs to the transpeptidase family.</text>
</comment>
<keyword evidence="3" id="KW-0121">Carboxypeptidase</keyword>
<dbReference type="SUPFAM" id="SSF53955">
    <property type="entry name" value="Lysozyme-like"/>
    <property type="match status" value="1"/>
</dbReference>
<evidence type="ECO:0000313" key="19">
    <source>
        <dbReference type="Proteomes" id="UP000477750"/>
    </source>
</evidence>
<dbReference type="PANTHER" id="PTHR32282:SF33">
    <property type="entry name" value="PEPTIDOGLYCAN GLYCOSYLTRANSFERASE"/>
    <property type="match status" value="1"/>
</dbReference>
<keyword evidence="8" id="KW-0133">Cell shape</keyword>
<dbReference type="InterPro" id="IPR001264">
    <property type="entry name" value="Glyco_trans_51"/>
</dbReference>
<name>A0A6L5GBA4_9ACTN</name>
<dbReference type="SUPFAM" id="SSF56601">
    <property type="entry name" value="beta-lactamase/transpeptidase-like"/>
    <property type="match status" value="1"/>
</dbReference>
<evidence type="ECO:0000256" key="15">
    <source>
        <dbReference type="SAM" id="Phobius"/>
    </source>
</evidence>
<feature type="transmembrane region" description="Helical" evidence="15">
    <location>
        <begin position="36"/>
        <end position="57"/>
    </location>
</feature>
<evidence type="ECO:0000256" key="14">
    <source>
        <dbReference type="SAM" id="MobiDB-lite"/>
    </source>
</evidence>
<evidence type="ECO:0000256" key="2">
    <source>
        <dbReference type="ARBA" id="ARBA00007739"/>
    </source>
</evidence>
<dbReference type="Pfam" id="PF00912">
    <property type="entry name" value="Transgly"/>
    <property type="match status" value="1"/>
</dbReference>
<dbReference type="GO" id="GO:0008360">
    <property type="term" value="P:regulation of cell shape"/>
    <property type="evidence" value="ECO:0007669"/>
    <property type="project" value="UniProtKB-KW"/>
</dbReference>
<evidence type="ECO:0000256" key="1">
    <source>
        <dbReference type="ARBA" id="ARBA00007090"/>
    </source>
</evidence>
<organism evidence="18 19">
    <name type="scientific">Glycomyces albidus</name>
    <dbReference type="NCBI Taxonomy" id="2656774"/>
    <lineage>
        <taxon>Bacteria</taxon>
        <taxon>Bacillati</taxon>
        <taxon>Actinomycetota</taxon>
        <taxon>Actinomycetes</taxon>
        <taxon>Glycomycetales</taxon>
        <taxon>Glycomycetaceae</taxon>
        <taxon>Glycomyces</taxon>
    </lineage>
</organism>
<evidence type="ECO:0000256" key="9">
    <source>
        <dbReference type="ARBA" id="ARBA00022984"/>
    </source>
</evidence>
<evidence type="ECO:0000256" key="3">
    <source>
        <dbReference type="ARBA" id="ARBA00022645"/>
    </source>
</evidence>
<evidence type="ECO:0000313" key="18">
    <source>
        <dbReference type="EMBL" id="MQM26866.1"/>
    </source>
</evidence>
<comment type="catalytic activity">
    <reaction evidence="13">
        <text>[GlcNAc-(1-&gt;4)-Mur2Ac(oyl-L-Ala-gamma-D-Glu-L-Lys-D-Ala-D-Ala)](n)-di-trans,octa-cis-undecaprenyl diphosphate + beta-D-GlcNAc-(1-&gt;4)-Mur2Ac(oyl-L-Ala-gamma-D-Glu-L-Lys-D-Ala-D-Ala)-di-trans,octa-cis-undecaprenyl diphosphate = [GlcNAc-(1-&gt;4)-Mur2Ac(oyl-L-Ala-gamma-D-Glu-L-Lys-D-Ala-D-Ala)](n+1)-di-trans,octa-cis-undecaprenyl diphosphate + di-trans,octa-cis-undecaprenyl diphosphate + H(+)</text>
        <dbReference type="Rhea" id="RHEA:23708"/>
        <dbReference type="Rhea" id="RHEA-COMP:9602"/>
        <dbReference type="Rhea" id="RHEA-COMP:9603"/>
        <dbReference type="ChEBI" id="CHEBI:15378"/>
        <dbReference type="ChEBI" id="CHEBI:58405"/>
        <dbReference type="ChEBI" id="CHEBI:60033"/>
        <dbReference type="ChEBI" id="CHEBI:78435"/>
        <dbReference type="EC" id="2.4.99.28"/>
    </reaction>
</comment>
<dbReference type="GO" id="GO:0030288">
    <property type="term" value="C:outer membrane-bounded periplasmic space"/>
    <property type="evidence" value="ECO:0007669"/>
    <property type="project" value="TreeGrafter"/>
</dbReference>
<feature type="domain" description="Glycosyl transferase family 51" evidence="17">
    <location>
        <begin position="95"/>
        <end position="274"/>
    </location>
</feature>
<dbReference type="GO" id="GO:0008955">
    <property type="term" value="F:peptidoglycan glycosyltransferase activity"/>
    <property type="evidence" value="ECO:0007669"/>
    <property type="project" value="UniProtKB-EC"/>
</dbReference>
<evidence type="ECO:0000256" key="11">
    <source>
        <dbReference type="ARBA" id="ARBA00023316"/>
    </source>
</evidence>
<keyword evidence="7" id="KW-0378">Hydrolase</keyword>
<keyword evidence="11" id="KW-0961">Cell wall biogenesis/degradation</keyword>
<feature type="region of interest" description="Disordered" evidence="14">
    <location>
        <begin position="1"/>
        <end position="22"/>
    </location>
</feature>
<dbReference type="Gene3D" id="3.40.710.10">
    <property type="entry name" value="DD-peptidase/beta-lactamase superfamily"/>
    <property type="match status" value="1"/>
</dbReference>
<keyword evidence="4" id="KW-0645">Protease</keyword>
<dbReference type="Pfam" id="PF00905">
    <property type="entry name" value="Transpeptidase"/>
    <property type="match status" value="1"/>
</dbReference>
<dbReference type="InterPro" id="IPR012338">
    <property type="entry name" value="Beta-lactam/transpept-like"/>
</dbReference>
<evidence type="ECO:0000256" key="8">
    <source>
        <dbReference type="ARBA" id="ARBA00022960"/>
    </source>
</evidence>
<dbReference type="Gene3D" id="1.10.3810.10">
    <property type="entry name" value="Biosynthetic peptidoglycan transglycosylase-like"/>
    <property type="match status" value="1"/>
</dbReference>
<dbReference type="PANTHER" id="PTHR32282">
    <property type="entry name" value="BINDING PROTEIN TRANSPEPTIDASE, PUTATIVE-RELATED"/>
    <property type="match status" value="1"/>
</dbReference>
<evidence type="ECO:0000256" key="7">
    <source>
        <dbReference type="ARBA" id="ARBA00022801"/>
    </source>
</evidence>
<keyword evidence="10" id="KW-0511">Multifunctional enzyme</keyword>
<dbReference type="InterPro" id="IPR023346">
    <property type="entry name" value="Lysozyme-like_dom_sf"/>
</dbReference>
<keyword evidence="9" id="KW-0573">Peptidoglycan synthesis</keyword>
<evidence type="ECO:0000256" key="5">
    <source>
        <dbReference type="ARBA" id="ARBA00022676"/>
    </source>
</evidence>
<evidence type="ECO:0000256" key="10">
    <source>
        <dbReference type="ARBA" id="ARBA00023268"/>
    </source>
</evidence>